<dbReference type="STRING" id="1509407.A0A0L1JDD1"/>
<keyword evidence="3" id="KW-1185">Reference proteome</keyword>
<feature type="transmembrane region" description="Helical" evidence="1">
    <location>
        <begin position="72"/>
        <end position="92"/>
    </location>
</feature>
<evidence type="ECO:0008006" key="4">
    <source>
        <dbReference type="Google" id="ProtNLM"/>
    </source>
</evidence>
<dbReference type="EMBL" id="JNOM01000025">
    <property type="protein sequence ID" value="KNG89736.1"/>
    <property type="molecule type" value="Genomic_DNA"/>
</dbReference>
<feature type="transmembrane region" description="Helical" evidence="1">
    <location>
        <begin position="197"/>
        <end position="218"/>
    </location>
</feature>
<feature type="transmembrane region" description="Helical" evidence="1">
    <location>
        <begin position="165"/>
        <end position="185"/>
    </location>
</feature>
<keyword evidence="1" id="KW-0472">Membrane</keyword>
<organism evidence="2 3">
    <name type="scientific">Aspergillus nomiae NRRL (strain ATCC 15546 / NRRL 13137 / CBS 260.88 / M93)</name>
    <dbReference type="NCBI Taxonomy" id="1509407"/>
    <lineage>
        <taxon>Eukaryota</taxon>
        <taxon>Fungi</taxon>
        <taxon>Dikarya</taxon>
        <taxon>Ascomycota</taxon>
        <taxon>Pezizomycotina</taxon>
        <taxon>Eurotiomycetes</taxon>
        <taxon>Eurotiomycetidae</taxon>
        <taxon>Eurotiales</taxon>
        <taxon>Aspergillaceae</taxon>
        <taxon>Aspergillus</taxon>
        <taxon>Aspergillus subgen. Circumdati</taxon>
    </lineage>
</organism>
<feature type="transmembrane region" description="Helical" evidence="1">
    <location>
        <begin position="287"/>
        <end position="309"/>
    </location>
</feature>
<dbReference type="AlphaFoldDB" id="A0A0L1JDD1"/>
<accession>A0A0L1JDD1</accession>
<feature type="transmembrane region" description="Helical" evidence="1">
    <location>
        <begin position="370"/>
        <end position="391"/>
    </location>
</feature>
<dbReference type="OrthoDB" id="2896006at2759"/>
<protein>
    <recommendedName>
        <fullName evidence="4">Ubiquitin carrier protein</fullName>
    </recommendedName>
</protein>
<feature type="transmembrane region" description="Helical" evidence="1">
    <location>
        <begin position="239"/>
        <end position="267"/>
    </location>
</feature>
<gene>
    <name evidence="2" type="ORF">ANOM_001995</name>
</gene>
<sequence>FHLIFHHLTIGLSLGILFTFLLNFFRTKTDYSPPRLSQELIRESTAMVVSSLVRRGMELASAKDREVPSIHLSGWFAGLFVFSVLAFFFVVFSIEYTYGMVVATLAAIEDTNPDLYIRVESDFNPNKDVDPVEPEARTLRPQPVTSTLRTSIKHLRARAGFWSRFRGFGLFMTYSLAEGFLFSILPVSMTNFGGQLAARMIIGMALANLELTWVHIVISEPSSKRFYQRIPGFKSWLKIAPVVAFEQGAVCAAFYIPLFIAGAAGALGDLVVDPNANLPPAELVSRAATAIAIPSLLAALVSIPVRAVTIRVAASMLPKEDDAIVPFDRSFGGKVVPATLGGSGKLSIKDAWATFDGPARIRYLKVIGKAFAMEFAAVILFSVVLGCQVHAGALTYGIRRSEANA</sequence>
<proteinExistence type="predicted"/>
<reference evidence="2 3" key="1">
    <citation type="submission" date="2014-06" db="EMBL/GenBank/DDBJ databases">
        <title>The Genome of the Aflatoxigenic Filamentous Fungus Aspergillus nomius.</title>
        <authorList>
            <person name="Moore M.G."/>
            <person name="Shannon B.M."/>
            <person name="Brian M.M."/>
        </authorList>
    </citation>
    <scope>NUCLEOTIDE SEQUENCE [LARGE SCALE GENOMIC DNA]</scope>
    <source>
        <strain evidence="2 3">NRRL 13137</strain>
    </source>
</reference>
<dbReference type="Proteomes" id="UP000037505">
    <property type="component" value="Unassembled WGS sequence"/>
</dbReference>
<name>A0A0L1JDD1_ASPN3</name>
<feature type="non-terminal residue" evidence="2">
    <location>
        <position position="1"/>
    </location>
</feature>
<feature type="transmembrane region" description="Helical" evidence="1">
    <location>
        <begin position="7"/>
        <end position="25"/>
    </location>
</feature>
<keyword evidence="1" id="KW-1133">Transmembrane helix</keyword>
<dbReference type="GeneID" id="26803799"/>
<evidence type="ECO:0000313" key="3">
    <source>
        <dbReference type="Proteomes" id="UP000037505"/>
    </source>
</evidence>
<comment type="caution">
    <text evidence="2">The sequence shown here is derived from an EMBL/GenBank/DDBJ whole genome shotgun (WGS) entry which is preliminary data.</text>
</comment>
<dbReference type="RefSeq" id="XP_015410659.1">
    <property type="nucleotide sequence ID" value="XM_015547252.1"/>
</dbReference>
<keyword evidence="1" id="KW-0812">Transmembrane</keyword>
<evidence type="ECO:0000256" key="1">
    <source>
        <dbReference type="SAM" id="Phobius"/>
    </source>
</evidence>
<evidence type="ECO:0000313" key="2">
    <source>
        <dbReference type="EMBL" id="KNG89736.1"/>
    </source>
</evidence>